<evidence type="ECO:0000256" key="1">
    <source>
        <dbReference type="SAM" id="SignalP"/>
    </source>
</evidence>
<keyword evidence="1" id="KW-0732">Signal</keyword>
<dbReference type="AlphaFoldDB" id="A0A9N8J868"/>
<dbReference type="Pfam" id="PF11374">
    <property type="entry name" value="DUF3176"/>
    <property type="match status" value="1"/>
</dbReference>
<gene>
    <name evidence="2" type="ORF">AWRI4619_LOCUS1243</name>
</gene>
<dbReference type="EMBL" id="CAIJEN010000001">
    <property type="protein sequence ID" value="CAD0082676.1"/>
    <property type="molecule type" value="Genomic_DNA"/>
</dbReference>
<dbReference type="PANTHER" id="PTHR35394">
    <property type="entry name" value="DUF3176 DOMAIN-CONTAINING PROTEIN"/>
    <property type="match status" value="1"/>
</dbReference>
<dbReference type="Proteomes" id="UP000716446">
    <property type="component" value="Unassembled WGS sequence"/>
</dbReference>
<accession>A0A9N8J868</accession>
<protein>
    <submittedName>
        <fullName evidence="2">Uncharacterized protein</fullName>
    </submittedName>
</protein>
<dbReference type="InterPro" id="IPR021514">
    <property type="entry name" value="DUF3176"/>
</dbReference>
<dbReference type="PANTHER" id="PTHR35394:SF5">
    <property type="entry name" value="DUF3176 DOMAIN-CONTAINING PROTEIN"/>
    <property type="match status" value="1"/>
</dbReference>
<name>A0A9N8J868_9PEZI</name>
<feature type="signal peptide" evidence="1">
    <location>
        <begin position="1"/>
        <end position="16"/>
    </location>
</feature>
<reference evidence="2" key="1">
    <citation type="submission" date="2020-06" db="EMBL/GenBank/DDBJ databases">
        <authorList>
            <person name="Onetto C."/>
        </authorList>
    </citation>
    <scope>NUCLEOTIDE SEQUENCE</scope>
</reference>
<proteinExistence type="predicted"/>
<sequence length="166" mass="18230">MLSIASLLSAAGVLFTYQNQPLSSWHFHYLPNTVVSQLTTISRSALMFSTASCVSQLSWLHIQEKPRPLSELQAFDNASRGPAGAIHMLMFPTRYCIPAIIGSLVTIATLLMEPFGQQVLQFPLHDVVVKGNATYPTTQLYAPVPEAVIDGMLECPETSCLTSIRY</sequence>
<organism evidence="2 3">
    <name type="scientific">Aureobasidium vineae</name>
    <dbReference type="NCBI Taxonomy" id="2773715"/>
    <lineage>
        <taxon>Eukaryota</taxon>
        <taxon>Fungi</taxon>
        <taxon>Dikarya</taxon>
        <taxon>Ascomycota</taxon>
        <taxon>Pezizomycotina</taxon>
        <taxon>Dothideomycetes</taxon>
        <taxon>Dothideomycetidae</taxon>
        <taxon>Dothideales</taxon>
        <taxon>Saccotheciaceae</taxon>
        <taxon>Aureobasidium</taxon>
    </lineage>
</organism>
<keyword evidence="3" id="KW-1185">Reference proteome</keyword>
<comment type="caution">
    <text evidence="2">The sequence shown here is derived from an EMBL/GenBank/DDBJ whole genome shotgun (WGS) entry which is preliminary data.</text>
</comment>
<feature type="chain" id="PRO_5040124333" evidence="1">
    <location>
        <begin position="17"/>
        <end position="166"/>
    </location>
</feature>
<evidence type="ECO:0000313" key="3">
    <source>
        <dbReference type="Proteomes" id="UP000716446"/>
    </source>
</evidence>
<evidence type="ECO:0000313" key="2">
    <source>
        <dbReference type="EMBL" id="CAD0082676.1"/>
    </source>
</evidence>